<dbReference type="SUPFAM" id="SSF53335">
    <property type="entry name" value="S-adenosyl-L-methionine-dependent methyltransferases"/>
    <property type="match status" value="1"/>
</dbReference>
<dbReference type="AlphaFoldDB" id="A0A8J3SZV7"/>
<dbReference type="Gene3D" id="3.40.50.150">
    <property type="entry name" value="Vaccinia Virus protein VP39"/>
    <property type="match status" value="1"/>
</dbReference>
<dbReference type="RefSeq" id="WP_203876114.1">
    <property type="nucleotide sequence ID" value="NZ_BOOK01000027.1"/>
</dbReference>
<organism evidence="1 2">
    <name type="scientific">Planobispora takensis</name>
    <dbReference type="NCBI Taxonomy" id="1367882"/>
    <lineage>
        <taxon>Bacteria</taxon>
        <taxon>Bacillati</taxon>
        <taxon>Actinomycetota</taxon>
        <taxon>Actinomycetes</taxon>
        <taxon>Streptosporangiales</taxon>
        <taxon>Streptosporangiaceae</taxon>
        <taxon>Planobispora</taxon>
    </lineage>
</organism>
<proteinExistence type="predicted"/>
<name>A0A8J3SZV7_9ACTN</name>
<sequence>MSILSTPPALPRRKPNGLRLLDLFCCAGGASMGYHLAGFEVTGVDIAPQPNYPFTFVQGDALAFVREHGTDFDIIGACPPCQADCTLTAGTNQGRSTHRSLLAATRTALLSTGRPWIIENPIGRARMRCDLLLCGLMFPPLRVFRHRQFELHGLAVPQPAHPSHAGHRVRGWRHGRFHDGDMLAVYGEGGGKGSIAEWQTAMGIDWTDVRRELAEAIPPAYTLHIGRAVAAALTTEARWAA</sequence>
<dbReference type="Proteomes" id="UP000634476">
    <property type="component" value="Unassembled WGS sequence"/>
</dbReference>
<reference evidence="1" key="1">
    <citation type="submission" date="2021-01" db="EMBL/GenBank/DDBJ databases">
        <title>Whole genome shotgun sequence of Planobispora takensis NBRC 109077.</title>
        <authorList>
            <person name="Komaki H."/>
            <person name="Tamura T."/>
        </authorList>
    </citation>
    <scope>NUCLEOTIDE SEQUENCE</scope>
    <source>
        <strain evidence="1">NBRC 109077</strain>
    </source>
</reference>
<gene>
    <name evidence="1" type="ORF">Pta02_37510</name>
</gene>
<dbReference type="EMBL" id="BOOK01000027">
    <property type="protein sequence ID" value="GII01743.1"/>
    <property type="molecule type" value="Genomic_DNA"/>
</dbReference>
<keyword evidence="2" id="KW-1185">Reference proteome</keyword>
<evidence type="ECO:0000313" key="2">
    <source>
        <dbReference type="Proteomes" id="UP000634476"/>
    </source>
</evidence>
<comment type="caution">
    <text evidence="1">The sequence shown here is derived from an EMBL/GenBank/DDBJ whole genome shotgun (WGS) entry which is preliminary data.</text>
</comment>
<accession>A0A8J3SZV7</accession>
<protein>
    <recommendedName>
        <fullName evidence="3">DNA methylase</fullName>
    </recommendedName>
</protein>
<evidence type="ECO:0000313" key="1">
    <source>
        <dbReference type="EMBL" id="GII01743.1"/>
    </source>
</evidence>
<evidence type="ECO:0008006" key="3">
    <source>
        <dbReference type="Google" id="ProtNLM"/>
    </source>
</evidence>
<dbReference type="InterPro" id="IPR029063">
    <property type="entry name" value="SAM-dependent_MTases_sf"/>
</dbReference>